<evidence type="ECO:0000313" key="2">
    <source>
        <dbReference type="Proteomes" id="UP000541610"/>
    </source>
</evidence>
<dbReference type="OrthoDB" id="21330at2759"/>
<feature type="non-terminal residue" evidence="1">
    <location>
        <position position="1"/>
    </location>
</feature>
<comment type="caution">
    <text evidence="1">The sequence shown here is derived from an EMBL/GenBank/DDBJ whole genome shotgun (WGS) entry which is preliminary data.</text>
</comment>
<dbReference type="EMBL" id="JABANP010000494">
    <property type="protein sequence ID" value="KAF4681693.1"/>
    <property type="molecule type" value="Genomic_DNA"/>
</dbReference>
<dbReference type="Proteomes" id="UP000541610">
    <property type="component" value="Unassembled WGS sequence"/>
</dbReference>
<sequence>MEANCNLDGTHRMGGYVGYKSELYRLIFASNFRLWASLVTKAGALWGADFPMELREYGRRSGGECESESDYRAYC</sequence>
<organism evidence="1 2">
    <name type="scientific">Perkinsus olseni</name>
    <name type="common">Perkinsus atlanticus</name>
    <dbReference type="NCBI Taxonomy" id="32597"/>
    <lineage>
        <taxon>Eukaryota</taxon>
        <taxon>Sar</taxon>
        <taxon>Alveolata</taxon>
        <taxon>Perkinsozoa</taxon>
        <taxon>Perkinsea</taxon>
        <taxon>Perkinsida</taxon>
        <taxon>Perkinsidae</taxon>
        <taxon>Perkinsus</taxon>
    </lineage>
</organism>
<reference evidence="1 2" key="1">
    <citation type="submission" date="2020-04" db="EMBL/GenBank/DDBJ databases">
        <title>Perkinsus olseni comparative genomics.</title>
        <authorList>
            <person name="Bogema D.R."/>
        </authorList>
    </citation>
    <scope>NUCLEOTIDE SEQUENCE [LARGE SCALE GENOMIC DNA]</scope>
    <source>
        <strain evidence="1">00978-12</strain>
    </source>
</reference>
<gene>
    <name evidence="1" type="ORF">FOZ60_011691</name>
</gene>
<accession>A0A7J6NCT9</accession>
<dbReference type="AlphaFoldDB" id="A0A7J6NCT9"/>
<protein>
    <submittedName>
        <fullName evidence="1">Uncharacterized protein</fullName>
    </submittedName>
</protein>
<proteinExistence type="predicted"/>
<evidence type="ECO:0000313" key="1">
    <source>
        <dbReference type="EMBL" id="KAF4681693.1"/>
    </source>
</evidence>
<name>A0A7J6NCT9_PEROL</name>